<evidence type="ECO:0000313" key="2">
    <source>
        <dbReference type="EMBL" id="TDB64155.1"/>
    </source>
</evidence>
<dbReference type="InterPro" id="IPR021314">
    <property type="entry name" value="DUF2911"/>
</dbReference>
<protein>
    <submittedName>
        <fullName evidence="2">DUF2911 domain-containing protein</fullName>
    </submittedName>
</protein>
<feature type="signal peptide" evidence="1">
    <location>
        <begin position="1"/>
        <end position="20"/>
    </location>
</feature>
<keyword evidence="3" id="KW-1185">Reference proteome</keyword>
<evidence type="ECO:0000256" key="1">
    <source>
        <dbReference type="SAM" id="SignalP"/>
    </source>
</evidence>
<organism evidence="2 3">
    <name type="scientific">Arundinibacter roseus</name>
    <dbReference type="NCBI Taxonomy" id="2070510"/>
    <lineage>
        <taxon>Bacteria</taxon>
        <taxon>Pseudomonadati</taxon>
        <taxon>Bacteroidota</taxon>
        <taxon>Cytophagia</taxon>
        <taxon>Cytophagales</taxon>
        <taxon>Spirosomataceae</taxon>
        <taxon>Arundinibacter</taxon>
    </lineage>
</organism>
<dbReference type="AlphaFoldDB" id="A0A4V2X9P0"/>
<feature type="chain" id="PRO_5020947655" evidence="1">
    <location>
        <begin position="21"/>
        <end position="168"/>
    </location>
</feature>
<dbReference type="EMBL" id="SMJU01000008">
    <property type="protein sequence ID" value="TDB64155.1"/>
    <property type="molecule type" value="Genomic_DNA"/>
</dbReference>
<evidence type="ECO:0000313" key="3">
    <source>
        <dbReference type="Proteomes" id="UP000295706"/>
    </source>
</evidence>
<comment type="caution">
    <text evidence="2">The sequence shown here is derived from an EMBL/GenBank/DDBJ whole genome shotgun (WGS) entry which is preliminary data.</text>
</comment>
<reference evidence="2 3" key="1">
    <citation type="submission" date="2019-02" db="EMBL/GenBank/DDBJ databases">
        <title>Arundinibacter roseus gen. nov., sp. nov., a new member of the family Cytophagaceae.</title>
        <authorList>
            <person name="Szuroczki S."/>
            <person name="Khayer B."/>
            <person name="Sproer C."/>
            <person name="Toumi M."/>
            <person name="Szabo A."/>
            <person name="Felfoldi T."/>
            <person name="Schumann P."/>
            <person name="Toth E."/>
        </authorList>
    </citation>
    <scope>NUCLEOTIDE SEQUENCE [LARGE SCALE GENOMIC DNA]</scope>
    <source>
        <strain evidence="2 3">DMA-k-7a</strain>
    </source>
</reference>
<dbReference type="OrthoDB" id="195456at2"/>
<accession>A0A4V2X9P0</accession>
<gene>
    <name evidence="2" type="ORF">EZE20_14545</name>
</gene>
<keyword evidence="1" id="KW-0732">Signal</keyword>
<dbReference type="Pfam" id="PF11138">
    <property type="entry name" value="DUF2911"/>
    <property type="match status" value="1"/>
</dbReference>
<dbReference type="RefSeq" id="WP_132118885.1">
    <property type="nucleotide sequence ID" value="NZ_SMJU01000008.1"/>
</dbReference>
<dbReference type="Proteomes" id="UP000295706">
    <property type="component" value="Unassembled WGS sequence"/>
</dbReference>
<sequence length="168" mass="18533">MRKTGVLFILALFAVSAAFAQKPSPKVTAEGKNVSIVYGQPSKKGRVIFGADGSNSLEKYGKVWRTGANEATEITFKKDGTFGGKPVKAGTYTLFSIPGEKDWTIILNSELKQWGAYGYDKVKDKNVLEVTVPTKTYKDAAEQLNFTVKDNMIGFQWDTMGFEVPVKF</sequence>
<name>A0A4V2X9P0_9BACT</name>
<proteinExistence type="predicted"/>